<accession>A0ABQ2NDZ4</accession>
<dbReference type="Proteomes" id="UP000655410">
    <property type="component" value="Unassembled WGS sequence"/>
</dbReference>
<feature type="transmembrane region" description="Helical" evidence="1">
    <location>
        <begin position="115"/>
        <end position="138"/>
    </location>
</feature>
<dbReference type="EMBL" id="BMNI01000006">
    <property type="protein sequence ID" value="GGO91113.1"/>
    <property type="molecule type" value="Genomic_DNA"/>
</dbReference>
<protein>
    <submittedName>
        <fullName evidence="2">Membrane protein</fullName>
    </submittedName>
</protein>
<feature type="transmembrane region" description="Helical" evidence="1">
    <location>
        <begin position="37"/>
        <end position="53"/>
    </location>
</feature>
<proteinExistence type="predicted"/>
<reference evidence="3" key="1">
    <citation type="journal article" date="2019" name="Int. J. Syst. Evol. Microbiol.">
        <title>The Global Catalogue of Microorganisms (GCM) 10K type strain sequencing project: providing services to taxonomists for standard genome sequencing and annotation.</title>
        <authorList>
            <consortium name="The Broad Institute Genomics Platform"/>
            <consortium name="The Broad Institute Genome Sequencing Center for Infectious Disease"/>
            <person name="Wu L."/>
            <person name="Ma J."/>
        </authorList>
    </citation>
    <scope>NUCLEOTIDE SEQUENCE [LARGE SCALE GENOMIC DNA]</scope>
    <source>
        <strain evidence="3">CGMCC 4.7371</strain>
    </source>
</reference>
<name>A0ABQ2NDZ4_9ACTN</name>
<feature type="transmembrane region" description="Helical" evidence="1">
    <location>
        <begin position="59"/>
        <end position="78"/>
    </location>
</feature>
<gene>
    <name evidence="2" type="ORF">GCM10011584_24440</name>
</gene>
<feature type="transmembrane region" description="Helical" evidence="1">
    <location>
        <begin position="197"/>
        <end position="218"/>
    </location>
</feature>
<organism evidence="2 3">
    <name type="scientific">Nocardioides phosphati</name>
    <dbReference type="NCBI Taxonomy" id="1867775"/>
    <lineage>
        <taxon>Bacteria</taxon>
        <taxon>Bacillati</taxon>
        <taxon>Actinomycetota</taxon>
        <taxon>Actinomycetes</taxon>
        <taxon>Propionibacteriales</taxon>
        <taxon>Nocardioidaceae</taxon>
        <taxon>Nocardioides</taxon>
    </lineage>
</organism>
<evidence type="ECO:0000256" key="1">
    <source>
        <dbReference type="SAM" id="Phobius"/>
    </source>
</evidence>
<dbReference type="InterPro" id="IPR016566">
    <property type="entry name" value="UCP010219"/>
</dbReference>
<dbReference type="Pfam" id="PF11361">
    <property type="entry name" value="DUF3159"/>
    <property type="match status" value="1"/>
</dbReference>
<comment type="caution">
    <text evidence="2">The sequence shown here is derived from an EMBL/GenBank/DDBJ whole genome shotgun (WGS) entry which is preliminary data.</text>
</comment>
<keyword evidence="1" id="KW-0472">Membrane</keyword>
<sequence length="242" mass="26011">MNEIADLDGVPAHVPTVDTVEALVRRQLATALGGRRGFLEAAVPGLVFTIVWLPTKDVVWAVGASGAIAGAALLLRLAQRSSTQYVWNAVFGVFLGWLFVRWAGSAGATPEEQGLYFYLPGILFSLGYTVVLGLSCLLRWPMMGFMLGVTDPEDPFGWQRNDQIRALCSRLTWLLLLPGAVGVLLQGPVWLAGHSGAIGTGTAVLTIFLLRTVLGWVLRIGAWSAMVWLVARNATPLEPDAA</sequence>
<keyword evidence="1" id="KW-0812">Transmembrane</keyword>
<evidence type="ECO:0000313" key="3">
    <source>
        <dbReference type="Proteomes" id="UP000655410"/>
    </source>
</evidence>
<keyword evidence="3" id="KW-1185">Reference proteome</keyword>
<dbReference type="RefSeq" id="WP_188784301.1">
    <property type="nucleotide sequence ID" value="NZ_BMNI01000006.1"/>
</dbReference>
<keyword evidence="1" id="KW-1133">Transmembrane helix</keyword>
<feature type="transmembrane region" description="Helical" evidence="1">
    <location>
        <begin position="171"/>
        <end position="191"/>
    </location>
</feature>
<evidence type="ECO:0000313" key="2">
    <source>
        <dbReference type="EMBL" id="GGO91113.1"/>
    </source>
</evidence>
<feature type="transmembrane region" description="Helical" evidence="1">
    <location>
        <begin position="85"/>
        <end position="103"/>
    </location>
</feature>